<dbReference type="InterPro" id="IPR050330">
    <property type="entry name" value="Bact_OuterMem_StrucFunc"/>
</dbReference>
<dbReference type="Pfam" id="PF00691">
    <property type="entry name" value="OmpA"/>
    <property type="match status" value="1"/>
</dbReference>
<dbReference type="InterPro" id="IPR011250">
    <property type="entry name" value="OMP/PagP_B-barrel"/>
</dbReference>
<dbReference type="EMBL" id="CP071060">
    <property type="protein sequence ID" value="QSI76921.1"/>
    <property type="molecule type" value="Genomic_DNA"/>
</dbReference>
<proteinExistence type="predicted"/>
<dbReference type="InterPro" id="IPR036737">
    <property type="entry name" value="OmpA-like_sf"/>
</dbReference>
<keyword evidence="8" id="KW-0998">Cell outer membrane</keyword>
<dbReference type="InterPro" id="IPR006664">
    <property type="entry name" value="OMP_bac"/>
</dbReference>
<evidence type="ECO:0000313" key="13">
    <source>
        <dbReference type="Proteomes" id="UP000663570"/>
    </source>
</evidence>
<dbReference type="SUPFAM" id="SSF103088">
    <property type="entry name" value="OmpA-like"/>
    <property type="match status" value="1"/>
</dbReference>
<dbReference type="CDD" id="cd07185">
    <property type="entry name" value="OmpA_C-like"/>
    <property type="match status" value="1"/>
</dbReference>
<keyword evidence="4" id="KW-0812">Transmembrane</keyword>
<dbReference type="Gene3D" id="2.40.160.20">
    <property type="match status" value="1"/>
</dbReference>
<evidence type="ECO:0000256" key="7">
    <source>
        <dbReference type="ARBA" id="ARBA00023136"/>
    </source>
</evidence>
<dbReference type="Proteomes" id="UP000663570">
    <property type="component" value="Chromosome"/>
</dbReference>
<protein>
    <submittedName>
        <fullName evidence="12">OmpA family protein</fullName>
    </submittedName>
</protein>
<feature type="signal peptide" evidence="10">
    <location>
        <begin position="1"/>
        <end position="22"/>
    </location>
</feature>
<dbReference type="InterPro" id="IPR006690">
    <property type="entry name" value="OMPA-like_CS"/>
</dbReference>
<feature type="chain" id="PRO_5046248090" evidence="10">
    <location>
        <begin position="23"/>
        <end position="344"/>
    </location>
</feature>
<keyword evidence="10" id="KW-0732">Signal</keyword>
<sequence length="344" mass="37008">MSALRMRIAALGILALAGTAHAQEAYNPSWYALPSVTTLDSDKDWKSDDMKVGGGLAFGGPLSQAFDLQIGGYGNRTTNPNSYRQNILGADVLWLFSRSSFRPFVLAGGGIEDDKLGSETGTYSKNAAYLNGGAGFQWFWGEQFFLQADARYIYGFTNKDKWGENLDSSGNIMYRVGLGWVFSPPPKPAAPVTVARAEAPKPTAPAPVAPKPSAEKVTLAADALFDFDKAVLREDGKAKLAEFAAATKQLSTLEVITAVGYTDRLGKDAYNQTLSEQRAAAVKNFLVEQGIDPNRVATEGKGKANPIAPCTGLGAESNRNKVLVECLQTNRRVEVEVIGTRMPQ</sequence>
<evidence type="ECO:0000256" key="1">
    <source>
        <dbReference type="ARBA" id="ARBA00004571"/>
    </source>
</evidence>
<evidence type="ECO:0000256" key="10">
    <source>
        <dbReference type="SAM" id="SignalP"/>
    </source>
</evidence>
<keyword evidence="13" id="KW-1185">Reference proteome</keyword>
<evidence type="ECO:0000256" key="9">
    <source>
        <dbReference type="PROSITE-ProRule" id="PRU00473"/>
    </source>
</evidence>
<dbReference type="PANTHER" id="PTHR30329:SF21">
    <property type="entry name" value="LIPOPROTEIN YIAD-RELATED"/>
    <property type="match status" value="1"/>
</dbReference>
<dbReference type="PROSITE" id="PS51123">
    <property type="entry name" value="OMPA_2"/>
    <property type="match status" value="1"/>
</dbReference>
<evidence type="ECO:0000256" key="8">
    <source>
        <dbReference type="ARBA" id="ARBA00023237"/>
    </source>
</evidence>
<evidence type="ECO:0000256" key="3">
    <source>
        <dbReference type="ARBA" id="ARBA00022452"/>
    </source>
</evidence>
<gene>
    <name evidence="12" type="ORF">JY500_21150</name>
</gene>
<evidence type="ECO:0000256" key="5">
    <source>
        <dbReference type="ARBA" id="ARBA00023065"/>
    </source>
</evidence>
<comment type="subcellular location">
    <subcellularLocation>
        <location evidence="1">Cell outer membrane</location>
        <topology evidence="1">Multi-pass membrane protein</topology>
    </subcellularLocation>
</comment>
<accession>A0ABX7M7P6</accession>
<reference evidence="12 13" key="1">
    <citation type="submission" date="2021-02" db="EMBL/GenBank/DDBJ databases">
        <title>Niveibacterium changnyeongensis HC41.</title>
        <authorList>
            <person name="Kang M."/>
        </authorList>
    </citation>
    <scope>NUCLEOTIDE SEQUENCE [LARGE SCALE GENOMIC DNA]</scope>
    <source>
        <strain evidence="12 13">HC41</strain>
    </source>
</reference>
<evidence type="ECO:0000259" key="11">
    <source>
        <dbReference type="PROSITE" id="PS51123"/>
    </source>
</evidence>
<name>A0ABX7M7P6_9RHOO</name>
<feature type="domain" description="OmpA-like" evidence="11">
    <location>
        <begin position="212"/>
        <end position="341"/>
    </location>
</feature>
<dbReference type="Gene3D" id="3.30.1330.60">
    <property type="entry name" value="OmpA-like domain"/>
    <property type="match status" value="1"/>
</dbReference>
<evidence type="ECO:0000256" key="2">
    <source>
        <dbReference type="ARBA" id="ARBA00022448"/>
    </source>
</evidence>
<keyword evidence="2" id="KW-0813">Transport</keyword>
<evidence type="ECO:0000256" key="6">
    <source>
        <dbReference type="ARBA" id="ARBA00023114"/>
    </source>
</evidence>
<evidence type="ECO:0000256" key="4">
    <source>
        <dbReference type="ARBA" id="ARBA00022692"/>
    </source>
</evidence>
<dbReference type="PRINTS" id="PR01021">
    <property type="entry name" value="OMPADOMAIN"/>
</dbReference>
<keyword evidence="3" id="KW-1134">Transmembrane beta strand</keyword>
<dbReference type="InterPro" id="IPR006665">
    <property type="entry name" value="OmpA-like"/>
</dbReference>
<keyword evidence="7 9" id="KW-0472">Membrane</keyword>
<dbReference type="PROSITE" id="PS01068">
    <property type="entry name" value="OMPA_1"/>
    <property type="match status" value="1"/>
</dbReference>
<keyword evidence="6" id="KW-0626">Porin</keyword>
<organism evidence="12 13">
    <name type="scientific">Niveibacterium microcysteis</name>
    <dbReference type="NCBI Taxonomy" id="2811415"/>
    <lineage>
        <taxon>Bacteria</taxon>
        <taxon>Pseudomonadati</taxon>
        <taxon>Pseudomonadota</taxon>
        <taxon>Betaproteobacteria</taxon>
        <taxon>Rhodocyclales</taxon>
        <taxon>Rhodocyclaceae</taxon>
        <taxon>Niveibacterium</taxon>
    </lineage>
</organism>
<keyword evidence="5" id="KW-0406">Ion transport</keyword>
<dbReference type="SUPFAM" id="SSF56925">
    <property type="entry name" value="OMPA-like"/>
    <property type="match status" value="1"/>
</dbReference>
<dbReference type="RefSeq" id="WP_206254505.1">
    <property type="nucleotide sequence ID" value="NZ_CP071060.1"/>
</dbReference>
<evidence type="ECO:0000313" key="12">
    <source>
        <dbReference type="EMBL" id="QSI76921.1"/>
    </source>
</evidence>
<dbReference type="PANTHER" id="PTHR30329">
    <property type="entry name" value="STATOR ELEMENT OF FLAGELLAR MOTOR COMPLEX"/>
    <property type="match status" value="1"/>
</dbReference>